<evidence type="ECO:0000256" key="1">
    <source>
        <dbReference type="SAM" id="SignalP"/>
    </source>
</evidence>
<accession>A0AA37PDK2</accession>
<keyword evidence="1" id="KW-0732">Signal</keyword>
<feature type="chain" id="PRO_5041375388" description="FAS1 domain-containing protein" evidence="1">
    <location>
        <begin position="21"/>
        <end position="169"/>
    </location>
</feature>
<evidence type="ECO:0000313" key="3">
    <source>
        <dbReference type="EMBL" id="GKT50316.1"/>
    </source>
</evidence>
<dbReference type="RefSeq" id="XP_049132666.1">
    <property type="nucleotide sequence ID" value="XM_049276709.1"/>
</dbReference>
<feature type="domain" description="FAS1" evidence="2">
    <location>
        <begin position="31"/>
        <end position="169"/>
    </location>
</feature>
<name>A0AA37PDK2_9PEZI</name>
<dbReference type="Proteomes" id="UP001055115">
    <property type="component" value="Unassembled WGS sequence"/>
</dbReference>
<sequence>MYFLRTLALVIAGITQLVSAGRPSVTPRQAQQSLSDALSKHADLSAFSRLLSNYPSIIENVTTGAKNKITLLVPTNDALANFLKQSNASDTSQLPVDQVLTMFRYHTLDASLTAANFSSPRGITVPTKLRDELYNLRSPGPALISQYGNEAQGKCSTFHGILSTLQSCE</sequence>
<feature type="signal peptide" evidence="1">
    <location>
        <begin position="1"/>
        <end position="20"/>
    </location>
</feature>
<keyword evidence="4" id="KW-1185">Reference proteome</keyword>
<proteinExistence type="predicted"/>
<dbReference type="InterPro" id="IPR036378">
    <property type="entry name" value="FAS1_dom_sf"/>
</dbReference>
<dbReference type="SUPFAM" id="SSF82153">
    <property type="entry name" value="FAS1 domain"/>
    <property type="match status" value="1"/>
</dbReference>
<reference evidence="3 4" key="1">
    <citation type="submission" date="2022-03" db="EMBL/GenBank/DDBJ databases">
        <title>Genome data of Colletotrichum spp.</title>
        <authorList>
            <person name="Utami Y.D."/>
            <person name="Hiruma K."/>
        </authorList>
    </citation>
    <scope>NUCLEOTIDE SEQUENCE [LARGE SCALE GENOMIC DNA]</scope>
    <source>
        <strain evidence="3 4">MAFF 239500</strain>
    </source>
</reference>
<evidence type="ECO:0000313" key="4">
    <source>
        <dbReference type="Proteomes" id="UP001055115"/>
    </source>
</evidence>
<evidence type="ECO:0000259" key="2">
    <source>
        <dbReference type="PROSITE" id="PS50213"/>
    </source>
</evidence>
<dbReference type="Gene3D" id="2.30.180.10">
    <property type="entry name" value="FAS1 domain"/>
    <property type="match status" value="1"/>
</dbReference>
<organism evidence="3 4">
    <name type="scientific">Colletotrichum spaethianum</name>
    <dbReference type="NCBI Taxonomy" id="700344"/>
    <lineage>
        <taxon>Eukaryota</taxon>
        <taxon>Fungi</taxon>
        <taxon>Dikarya</taxon>
        <taxon>Ascomycota</taxon>
        <taxon>Pezizomycotina</taxon>
        <taxon>Sordariomycetes</taxon>
        <taxon>Hypocreomycetidae</taxon>
        <taxon>Glomerellales</taxon>
        <taxon>Glomerellaceae</taxon>
        <taxon>Colletotrichum</taxon>
        <taxon>Colletotrichum spaethianum species complex</taxon>
    </lineage>
</organism>
<gene>
    <name evidence="3" type="ORF">ColSpa_10497</name>
</gene>
<dbReference type="EMBL" id="BQXU01000036">
    <property type="protein sequence ID" value="GKT50316.1"/>
    <property type="molecule type" value="Genomic_DNA"/>
</dbReference>
<protein>
    <recommendedName>
        <fullName evidence="2">FAS1 domain-containing protein</fullName>
    </recommendedName>
</protein>
<dbReference type="GeneID" id="73331299"/>
<comment type="caution">
    <text evidence="3">The sequence shown here is derived from an EMBL/GenBank/DDBJ whole genome shotgun (WGS) entry which is preliminary data.</text>
</comment>
<dbReference type="Pfam" id="PF02469">
    <property type="entry name" value="Fasciclin"/>
    <property type="match status" value="1"/>
</dbReference>
<dbReference type="InterPro" id="IPR000782">
    <property type="entry name" value="FAS1_domain"/>
</dbReference>
<dbReference type="AlphaFoldDB" id="A0AA37PDK2"/>
<dbReference type="PROSITE" id="PS50213">
    <property type="entry name" value="FAS1"/>
    <property type="match status" value="1"/>
</dbReference>